<dbReference type="SUPFAM" id="SSF53335">
    <property type="entry name" value="S-adenosyl-L-methionine-dependent methyltransferases"/>
    <property type="match status" value="1"/>
</dbReference>
<name>A0A1H5TAT2_9ACTN</name>
<dbReference type="AlphaFoldDB" id="A0A1H5TAT2"/>
<dbReference type="GO" id="GO:0032259">
    <property type="term" value="P:methylation"/>
    <property type="evidence" value="ECO:0007669"/>
    <property type="project" value="UniProtKB-KW"/>
</dbReference>
<dbReference type="Pfam" id="PF13649">
    <property type="entry name" value="Methyltransf_25"/>
    <property type="match status" value="1"/>
</dbReference>
<sequence>MDVPVAQRDRAGLEFLGSLQGYTGGVLQAAAAARYASLVPDPPPDLVGRRHSVRETLADYGPWLFDRLFTRYVAEEIYVRAIPAAERARADIESWLEVPEDAPGSLRLDPDLVPPAYFGAGFHLTTGGWDGHDLMGVVIHDLGYRYVLMPGGVGAARAGENLMDHRTQVAREAPRRDYRRVLEVGCGNGRFATVLSKEFPEAQYVGVELSRTQLEYARARCAHEGHSWELVHAAAEATGLPDASVDLVAIFTLFHETPPKATEDIVHEMFRVLEPGGDIVIGDIAPYDRNDAFRSAVLDWETENRGEPFMRSYLQLDLPGLLKQAGFTDVQAYGLGKGDYPWIVRGHKERQR</sequence>
<dbReference type="InterPro" id="IPR041698">
    <property type="entry name" value="Methyltransf_25"/>
</dbReference>
<dbReference type="PANTHER" id="PTHR42912">
    <property type="entry name" value="METHYLTRANSFERASE"/>
    <property type="match status" value="1"/>
</dbReference>
<organism evidence="2 3">
    <name type="scientific">Thermomonospora echinospora</name>
    <dbReference type="NCBI Taxonomy" id="1992"/>
    <lineage>
        <taxon>Bacteria</taxon>
        <taxon>Bacillati</taxon>
        <taxon>Actinomycetota</taxon>
        <taxon>Actinomycetes</taxon>
        <taxon>Streptosporangiales</taxon>
        <taxon>Thermomonosporaceae</taxon>
        <taxon>Thermomonospora</taxon>
    </lineage>
</organism>
<dbReference type="GO" id="GO:0008168">
    <property type="term" value="F:methyltransferase activity"/>
    <property type="evidence" value="ECO:0007669"/>
    <property type="project" value="UniProtKB-KW"/>
</dbReference>
<dbReference type="Proteomes" id="UP000236723">
    <property type="component" value="Unassembled WGS sequence"/>
</dbReference>
<dbReference type="Gene3D" id="3.40.50.150">
    <property type="entry name" value="Vaccinia Virus protein VP39"/>
    <property type="match status" value="1"/>
</dbReference>
<keyword evidence="2" id="KW-0808">Transferase</keyword>
<dbReference type="OrthoDB" id="653491at2"/>
<feature type="domain" description="Methyltransferase" evidence="1">
    <location>
        <begin position="181"/>
        <end position="277"/>
    </location>
</feature>
<evidence type="ECO:0000313" key="2">
    <source>
        <dbReference type="EMBL" id="SEF59906.1"/>
    </source>
</evidence>
<dbReference type="InterPro" id="IPR029063">
    <property type="entry name" value="SAM-dependent_MTases_sf"/>
</dbReference>
<proteinExistence type="predicted"/>
<evidence type="ECO:0000313" key="3">
    <source>
        <dbReference type="Proteomes" id="UP000236723"/>
    </source>
</evidence>
<protein>
    <submittedName>
        <fullName evidence="2">Ubiquinone/menaquinone biosynthesis C-methylase UbiE</fullName>
    </submittedName>
</protein>
<dbReference type="EMBL" id="FNVO01000001">
    <property type="protein sequence ID" value="SEF59906.1"/>
    <property type="molecule type" value="Genomic_DNA"/>
</dbReference>
<dbReference type="RefSeq" id="WP_103935966.1">
    <property type="nucleotide sequence ID" value="NZ_FNVO01000001.1"/>
</dbReference>
<accession>A0A1H5TAT2</accession>
<gene>
    <name evidence="2" type="ORF">SAMN04489712_101548</name>
</gene>
<evidence type="ECO:0000259" key="1">
    <source>
        <dbReference type="Pfam" id="PF13649"/>
    </source>
</evidence>
<reference evidence="3" key="1">
    <citation type="submission" date="2016-10" db="EMBL/GenBank/DDBJ databases">
        <authorList>
            <person name="Varghese N."/>
            <person name="Submissions S."/>
        </authorList>
    </citation>
    <scope>NUCLEOTIDE SEQUENCE [LARGE SCALE GENOMIC DNA]</scope>
    <source>
        <strain evidence="3">DSM 43163</strain>
    </source>
</reference>
<keyword evidence="2" id="KW-0830">Ubiquinone</keyword>
<keyword evidence="3" id="KW-1185">Reference proteome</keyword>
<dbReference type="InterPro" id="IPR050508">
    <property type="entry name" value="Methyltransf_Superfamily"/>
</dbReference>
<dbReference type="CDD" id="cd02440">
    <property type="entry name" value="AdoMet_MTases"/>
    <property type="match status" value="1"/>
</dbReference>
<keyword evidence="2" id="KW-0489">Methyltransferase</keyword>